<gene>
    <name evidence="2" type="ORF">ODALV1_LOCUS24081</name>
</gene>
<protein>
    <recommendedName>
        <fullName evidence="4">C2H2-type domain-containing protein</fullName>
    </recommendedName>
</protein>
<organism evidence="2 3">
    <name type="scientific">Orchesella dallaii</name>
    <dbReference type="NCBI Taxonomy" id="48710"/>
    <lineage>
        <taxon>Eukaryota</taxon>
        <taxon>Metazoa</taxon>
        <taxon>Ecdysozoa</taxon>
        <taxon>Arthropoda</taxon>
        <taxon>Hexapoda</taxon>
        <taxon>Collembola</taxon>
        <taxon>Entomobryomorpha</taxon>
        <taxon>Entomobryoidea</taxon>
        <taxon>Orchesellidae</taxon>
        <taxon>Orchesellinae</taxon>
        <taxon>Orchesella</taxon>
    </lineage>
</organism>
<comment type="caution">
    <text evidence="2">The sequence shown here is derived from an EMBL/GenBank/DDBJ whole genome shotgun (WGS) entry which is preliminary data.</text>
</comment>
<feature type="region of interest" description="Disordered" evidence="1">
    <location>
        <begin position="38"/>
        <end position="136"/>
    </location>
</feature>
<name>A0ABP1RMY9_9HEXA</name>
<evidence type="ECO:0000313" key="3">
    <source>
        <dbReference type="Proteomes" id="UP001642540"/>
    </source>
</evidence>
<dbReference type="EMBL" id="CAXLJM020000086">
    <property type="protein sequence ID" value="CAL8131227.1"/>
    <property type="molecule type" value="Genomic_DNA"/>
</dbReference>
<evidence type="ECO:0000256" key="1">
    <source>
        <dbReference type="SAM" id="MobiDB-lite"/>
    </source>
</evidence>
<accession>A0ABP1RMY9</accession>
<feature type="compositionally biased region" description="Basic residues" evidence="1">
    <location>
        <begin position="55"/>
        <end position="70"/>
    </location>
</feature>
<reference evidence="2 3" key="1">
    <citation type="submission" date="2024-08" db="EMBL/GenBank/DDBJ databases">
        <authorList>
            <person name="Cucini C."/>
            <person name="Frati F."/>
        </authorList>
    </citation>
    <scope>NUCLEOTIDE SEQUENCE [LARGE SCALE GENOMIC DNA]</scope>
</reference>
<keyword evidence="3" id="KW-1185">Reference proteome</keyword>
<sequence length="136" mass="14831">MSDISSGTSSSMRGSAGTGGPVTEEFFCNQCKTHYANQEKKAHRKWHKAVERYSRNRPRGPKVGPLKKYKTASERCARPPVKKHVDSPRPPVKGNKASREEKELPSPPSRPRTRAAAAAGKADGREGSDDCVSALD</sequence>
<feature type="region of interest" description="Disordered" evidence="1">
    <location>
        <begin position="1"/>
        <end position="24"/>
    </location>
</feature>
<evidence type="ECO:0008006" key="4">
    <source>
        <dbReference type="Google" id="ProtNLM"/>
    </source>
</evidence>
<proteinExistence type="predicted"/>
<evidence type="ECO:0000313" key="2">
    <source>
        <dbReference type="EMBL" id="CAL8131227.1"/>
    </source>
</evidence>
<feature type="compositionally biased region" description="Low complexity" evidence="1">
    <location>
        <begin position="1"/>
        <end position="15"/>
    </location>
</feature>
<feature type="compositionally biased region" description="Basic and acidic residues" evidence="1">
    <location>
        <begin position="71"/>
        <end position="87"/>
    </location>
</feature>
<dbReference type="Proteomes" id="UP001642540">
    <property type="component" value="Unassembled WGS sequence"/>
</dbReference>